<dbReference type="RefSeq" id="WP_094967497.1">
    <property type="nucleotide sequence ID" value="NZ_NGJN01000002.1"/>
</dbReference>
<dbReference type="EMBL" id="NGJN01000002">
    <property type="protein sequence ID" value="OZV69906.1"/>
    <property type="molecule type" value="Genomic_DNA"/>
</dbReference>
<dbReference type="OrthoDB" id="1159446at2"/>
<evidence type="ECO:0000256" key="1">
    <source>
        <dbReference type="SAM" id="MobiDB-lite"/>
    </source>
</evidence>
<organism evidence="2 3">
    <name type="scientific">Winogradskyella aurantia</name>
    <dbReference type="NCBI Taxonomy" id="1915063"/>
    <lineage>
        <taxon>Bacteria</taxon>
        <taxon>Pseudomonadati</taxon>
        <taxon>Bacteroidota</taxon>
        <taxon>Flavobacteriia</taxon>
        <taxon>Flavobacteriales</taxon>
        <taxon>Flavobacteriaceae</taxon>
        <taxon>Winogradskyella</taxon>
    </lineage>
</organism>
<reference evidence="2 3" key="1">
    <citation type="submission" date="2017-05" db="EMBL/GenBank/DDBJ databases">
        <title>The draft genome sequence of Idiomarina salinarum WNB302.</title>
        <authorList>
            <person name="Sun Y."/>
            <person name="Chen B."/>
            <person name="Du Z."/>
        </authorList>
    </citation>
    <scope>NUCLEOTIDE SEQUENCE [LARGE SCALE GENOMIC DNA]</scope>
    <source>
        <strain evidence="2 3">WNB302</strain>
    </source>
</reference>
<dbReference type="AlphaFoldDB" id="A0A265UX80"/>
<accession>A0A265UX80</accession>
<name>A0A265UX80_9FLAO</name>
<sequence>MMRRFLIVFVLFGLFGCDDGDIITFELDFDGDLSRCENNLESYLIFDVKDDPSETLSLIINRSAENEALFREPTPEGEPAELVINGSNIRFLFRTYNRTPTDAEMCGVISPGDLIILEDYEATTGRVFVEVTVEDDDNDGIPSIFEGRGEPDANGNYPNAQNSDDDIYPDYLDADDDNDNIPTEFEIITSDGDFDPAVNFINTDEALENQLGQENIPNHLDPDDDGDSVPTRLEDMTDQRDPRDLMNRVIDENGENVFRYLYFEAMDSFPDFGLRDDYFYTRSVDMRFTITEIDLDVLRQDVLDFGTFRYDFDIDQEID</sequence>
<dbReference type="PROSITE" id="PS51257">
    <property type="entry name" value="PROKAR_LIPOPROTEIN"/>
    <property type="match status" value="1"/>
</dbReference>
<feature type="region of interest" description="Disordered" evidence="1">
    <location>
        <begin position="138"/>
        <end position="165"/>
    </location>
</feature>
<gene>
    <name evidence="2" type="ORF">CA834_04610</name>
</gene>
<dbReference type="Proteomes" id="UP000216840">
    <property type="component" value="Unassembled WGS sequence"/>
</dbReference>
<evidence type="ECO:0000313" key="3">
    <source>
        <dbReference type="Proteomes" id="UP000216840"/>
    </source>
</evidence>
<evidence type="ECO:0000313" key="2">
    <source>
        <dbReference type="EMBL" id="OZV69906.1"/>
    </source>
</evidence>
<feature type="region of interest" description="Disordered" evidence="1">
    <location>
        <begin position="213"/>
        <end position="237"/>
    </location>
</feature>
<comment type="caution">
    <text evidence="2">The sequence shown here is derived from an EMBL/GenBank/DDBJ whole genome shotgun (WGS) entry which is preliminary data.</text>
</comment>
<keyword evidence="3" id="KW-1185">Reference proteome</keyword>
<protein>
    <submittedName>
        <fullName evidence="2">Uncharacterized protein</fullName>
    </submittedName>
</protein>
<proteinExistence type="predicted"/>